<sequence>TEFIAVTAYQNEKITRLKIDNNPFAKGFRETGAGKREKNTANDEIFNSNITSKLKSSDSNDEILSPETTTSLGFENPTEINLNITTNDTKSHHSRNEEIVYENESENLLSNTELMNSNKIFSESKNESLETTTNAVVDDKIETKTEAFSDIGITNPNTEINIENTQTYETTTESVSTSPNSLSSLSSDTSNSTQSVPHETTLGAMTSTLNDSYPMLSRNEDDSSNRSTNATTYQKVEEFLQEIIHALDDRLHGRIPAEPRIKDKNSNEVLLSKKINDQEMLKPVSSRSE</sequence>
<protein>
    <recommendedName>
        <fullName evidence="6">T-box domain-containing protein</fullName>
    </recommendedName>
</protein>
<feature type="compositionally biased region" description="Low complexity" evidence="5">
    <location>
        <begin position="168"/>
        <end position="197"/>
    </location>
</feature>
<dbReference type="InterPro" id="IPR008967">
    <property type="entry name" value="p53-like_TF_DNA-bd_sf"/>
</dbReference>
<accession>A0ABP0VDB5</accession>
<feature type="region of interest" description="Disordered" evidence="5">
    <location>
        <begin position="168"/>
        <end position="229"/>
    </location>
</feature>
<keyword evidence="4" id="KW-0539">Nucleus</keyword>
<evidence type="ECO:0000256" key="2">
    <source>
        <dbReference type="ARBA" id="ARBA00023125"/>
    </source>
</evidence>
<proteinExistence type="predicted"/>
<name>A0ABP0VDB5_9BRYO</name>
<dbReference type="PANTHER" id="PTHR11267">
    <property type="entry name" value="T-BOX PROTEIN-RELATED"/>
    <property type="match status" value="1"/>
</dbReference>
<comment type="caution">
    <text evidence="7">The sequence shown here is derived from an EMBL/GenBank/DDBJ whole genome shotgun (WGS) entry which is preliminary data.</text>
</comment>
<evidence type="ECO:0000256" key="4">
    <source>
        <dbReference type="ARBA" id="ARBA00023242"/>
    </source>
</evidence>
<feature type="compositionally biased region" description="Polar residues" evidence="5">
    <location>
        <begin position="66"/>
        <end position="75"/>
    </location>
</feature>
<dbReference type="SUPFAM" id="SSF49417">
    <property type="entry name" value="p53-like transcription factors"/>
    <property type="match status" value="1"/>
</dbReference>
<evidence type="ECO:0000256" key="3">
    <source>
        <dbReference type="ARBA" id="ARBA00023163"/>
    </source>
</evidence>
<dbReference type="Proteomes" id="UP001497444">
    <property type="component" value="Unassembled WGS sequence"/>
</dbReference>
<dbReference type="Pfam" id="PF00907">
    <property type="entry name" value="T-box"/>
    <property type="match status" value="1"/>
</dbReference>
<evidence type="ECO:0000313" key="8">
    <source>
        <dbReference type="Proteomes" id="UP001497444"/>
    </source>
</evidence>
<dbReference type="Gene3D" id="2.60.40.820">
    <property type="entry name" value="Transcription factor, T-box"/>
    <property type="match status" value="1"/>
</dbReference>
<dbReference type="PANTHER" id="PTHR11267:SF181">
    <property type="entry name" value="OPTOMOTOR-BLIND PROTEIN"/>
    <property type="match status" value="1"/>
</dbReference>
<dbReference type="EMBL" id="CAXAQS010000623">
    <property type="protein sequence ID" value="CAK9252428.1"/>
    <property type="molecule type" value="Genomic_DNA"/>
</dbReference>
<keyword evidence="1" id="KW-0805">Transcription regulation</keyword>
<feature type="region of interest" description="Disordered" evidence="5">
    <location>
        <begin position="56"/>
        <end position="75"/>
    </location>
</feature>
<evidence type="ECO:0000259" key="6">
    <source>
        <dbReference type="PROSITE" id="PS50252"/>
    </source>
</evidence>
<keyword evidence="8" id="KW-1185">Reference proteome</keyword>
<dbReference type="InterPro" id="IPR001699">
    <property type="entry name" value="TF_T-box"/>
</dbReference>
<feature type="domain" description="T-box" evidence="6">
    <location>
        <begin position="1"/>
        <end position="30"/>
    </location>
</feature>
<feature type="non-terminal residue" evidence="7">
    <location>
        <position position="1"/>
    </location>
</feature>
<reference evidence="7" key="1">
    <citation type="submission" date="2024-02" db="EMBL/GenBank/DDBJ databases">
        <authorList>
            <consortium name="ELIXIR-Norway"/>
            <consortium name="Elixir Norway"/>
        </authorList>
    </citation>
    <scope>NUCLEOTIDE SEQUENCE</scope>
</reference>
<organism evidence="7 8">
    <name type="scientific">Sphagnum jensenii</name>
    <dbReference type="NCBI Taxonomy" id="128206"/>
    <lineage>
        <taxon>Eukaryota</taxon>
        <taxon>Viridiplantae</taxon>
        <taxon>Streptophyta</taxon>
        <taxon>Embryophyta</taxon>
        <taxon>Bryophyta</taxon>
        <taxon>Sphagnophytina</taxon>
        <taxon>Sphagnopsida</taxon>
        <taxon>Sphagnales</taxon>
        <taxon>Sphagnaceae</taxon>
        <taxon>Sphagnum</taxon>
    </lineage>
</organism>
<feature type="non-terminal residue" evidence="7">
    <location>
        <position position="289"/>
    </location>
</feature>
<evidence type="ECO:0000313" key="7">
    <source>
        <dbReference type="EMBL" id="CAK9252428.1"/>
    </source>
</evidence>
<evidence type="ECO:0000256" key="1">
    <source>
        <dbReference type="ARBA" id="ARBA00023015"/>
    </source>
</evidence>
<evidence type="ECO:0000256" key="5">
    <source>
        <dbReference type="SAM" id="MobiDB-lite"/>
    </source>
</evidence>
<dbReference type="PRINTS" id="PR00937">
    <property type="entry name" value="TBOX"/>
</dbReference>
<dbReference type="InterPro" id="IPR036960">
    <property type="entry name" value="T-box_sf"/>
</dbReference>
<keyword evidence="2" id="KW-0238">DNA-binding</keyword>
<gene>
    <name evidence="7" type="ORF">CSSPJE1EN1_LOCUS27806</name>
</gene>
<dbReference type="InterPro" id="IPR046360">
    <property type="entry name" value="T-box_DNA-bd"/>
</dbReference>
<dbReference type="PROSITE" id="PS50252">
    <property type="entry name" value="TBOX_3"/>
    <property type="match status" value="1"/>
</dbReference>
<keyword evidence="3" id="KW-0804">Transcription</keyword>